<dbReference type="InterPro" id="IPR039420">
    <property type="entry name" value="WalR-like"/>
</dbReference>
<dbReference type="FunFam" id="3.40.50.2300:FF:000001">
    <property type="entry name" value="DNA-binding response regulator PhoB"/>
    <property type="match status" value="1"/>
</dbReference>
<dbReference type="SUPFAM" id="SSF46894">
    <property type="entry name" value="C-terminal effector domain of the bipartite response regulators"/>
    <property type="match status" value="1"/>
</dbReference>
<dbReference type="GO" id="GO:0006355">
    <property type="term" value="P:regulation of DNA-templated transcription"/>
    <property type="evidence" value="ECO:0007669"/>
    <property type="project" value="InterPro"/>
</dbReference>
<reference evidence="11 12" key="1">
    <citation type="journal article" date="2013" name="Genome Announc.">
        <title>Draft Genome Sequence of the Lignocellulose Decomposer Thermobifida fusca Strain TM51.</title>
        <authorList>
            <person name="Toth A."/>
            <person name="Barna T."/>
            <person name="Nagy I."/>
            <person name="Horvath B."/>
            <person name="Nagy I."/>
            <person name="Tancsics A."/>
            <person name="Kriszt B."/>
            <person name="Baka E."/>
            <person name="Fekete C."/>
            <person name="Kukolya J."/>
        </authorList>
    </citation>
    <scope>NUCLEOTIDE SEQUENCE [LARGE SCALE GENOMIC DNA]</scope>
    <source>
        <strain evidence="11 12">TM51</strain>
    </source>
</reference>
<dbReference type="PANTHER" id="PTHR48111:SF72">
    <property type="entry name" value="SENSORY TRANSDUCTION PROTEIN REGX3"/>
    <property type="match status" value="1"/>
</dbReference>
<dbReference type="GO" id="GO:0005829">
    <property type="term" value="C:cytosol"/>
    <property type="evidence" value="ECO:0007669"/>
    <property type="project" value="TreeGrafter"/>
</dbReference>
<dbReference type="Gene3D" id="1.10.10.10">
    <property type="entry name" value="Winged helix-like DNA-binding domain superfamily/Winged helix DNA-binding domain"/>
    <property type="match status" value="1"/>
</dbReference>
<dbReference type="SMART" id="SM00862">
    <property type="entry name" value="Trans_reg_C"/>
    <property type="match status" value="1"/>
</dbReference>
<dbReference type="InterPro" id="IPR001867">
    <property type="entry name" value="OmpR/PhoB-type_DNA-bd"/>
</dbReference>
<protein>
    <recommendedName>
        <fullName evidence="6">Sensory transduction protein RegX3</fullName>
    </recommendedName>
</protein>
<dbReference type="AlphaFoldDB" id="A0A9P2T999"/>
<feature type="modified residue" description="4-aspartylphosphate" evidence="7">
    <location>
        <position position="52"/>
    </location>
</feature>
<keyword evidence="3" id="KW-0805">Transcription regulation</keyword>
<feature type="domain" description="Response regulatory" evidence="9">
    <location>
        <begin position="3"/>
        <end position="116"/>
    </location>
</feature>
<evidence type="ECO:0000259" key="10">
    <source>
        <dbReference type="PROSITE" id="PS51755"/>
    </source>
</evidence>
<dbReference type="PANTHER" id="PTHR48111">
    <property type="entry name" value="REGULATOR OF RPOS"/>
    <property type="match status" value="1"/>
</dbReference>
<dbReference type="SMART" id="SM00448">
    <property type="entry name" value="REC"/>
    <property type="match status" value="1"/>
</dbReference>
<evidence type="ECO:0000256" key="8">
    <source>
        <dbReference type="PROSITE-ProRule" id="PRU01091"/>
    </source>
</evidence>
<evidence type="ECO:0000256" key="2">
    <source>
        <dbReference type="ARBA" id="ARBA00023012"/>
    </source>
</evidence>
<evidence type="ECO:0000256" key="7">
    <source>
        <dbReference type="PROSITE-ProRule" id="PRU00169"/>
    </source>
</evidence>
<dbReference type="PROSITE" id="PS51755">
    <property type="entry name" value="OMPR_PHOB"/>
    <property type="match status" value="1"/>
</dbReference>
<comment type="caution">
    <text evidence="11">The sequence shown here is derived from an EMBL/GenBank/DDBJ whole genome shotgun (WGS) entry which is preliminary data.</text>
</comment>
<evidence type="ECO:0000256" key="1">
    <source>
        <dbReference type="ARBA" id="ARBA00022553"/>
    </source>
</evidence>
<dbReference type="FunFam" id="1.10.10.10:FF:000110">
    <property type="entry name" value="DNA-binding response regulator RegX3"/>
    <property type="match status" value="1"/>
</dbReference>
<dbReference type="Gene3D" id="6.10.250.690">
    <property type="match status" value="1"/>
</dbReference>
<evidence type="ECO:0000256" key="4">
    <source>
        <dbReference type="ARBA" id="ARBA00023125"/>
    </source>
</evidence>
<sequence length="230" mass="25646">MTRVLVVEDEESYSDALSYLLRKEGFEVAVAPTGTSALEIFDRTGADLVLLDLMLPGLSGTEVCRTLRQKSNVPVIMLTAKDSEIDKVVGLELGADDYVTKPFSSRELVARIRAVLRRRTADDTVLPSVLEAGPVRMDVERHVVTVRGENVQLPLKEFELLEVLLRNAGRVLTRPQLIDRVWGADYVGDTKTLDVHIKRLRAKIETDPSKPQHIITVRGLGYKFEPEPAT</sequence>
<dbReference type="SUPFAM" id="SSF52172">
    <property type="entry name" value="CheY-like"/>
    <property type="match status" value="1"/>
</dbReference>
<dbReference type="CDD" id="cd00383">
    <property type="entry name" value="trans_reg_C"/>
    <property type="match status" value="1"/>
</dbReference>
<keyword evidence="1 7" id="KW-0597">Phosphoprotein</keyword>
<evidence type="ECO:0000259" key="9">
    <source>
        <dbReference type="PROSITE" id="PS50110"/>
    </source>
</evidence>
<evidence type="ECO:0000313" key="11">
    <source>
        <dbReference type="EMBL" id="EOR70056.1"/>
    </source>
</evidence>
<dbReference type="GO" id="GO:0000156">
    <property type="term" value="F:phosphorelay response regulator activity"/>
    <property type="evidence" value="ECO:0007669"/>
    <property type="project" value="TreeGrafter"/>
</dbReference>
<accession>A0A9P2T999</accession>
<evidence type="ECO:0000256" key="6">
    <source>
        <dbReference type="ARBA" id="ARBA00041201"/>
    </source>
</evidence>
<dbReference type="InterPro" id="IPR016032">
    <property type="entry name" value="Sig_transdc_resp-reg_C-effctor"/>
</dbReference>
<dbReference type="InterPro" id="IPR011006">
    <property type="entry name" value="CheY-like_superfamily"/>
</dbReference>
<keyword evidence="4 8" id="KW-0238">DNA-binding</keyword>
<dbReference type="Pfam" id="PF00072">
    <property type="entry name" value="Response_reg"/>
    <property type="match status" value="1"/>
</dbReference>
<dbReference type="RefSeq" id="WP_011293333.1">
    <property type="nucleotide sequence ID" value="NZ_AOSG01000086.1"/>
</dbReference>
<organism evidence="11 12">
    <name type="scientific">Thermobifida fusca TM51</name>
    <dbReference type="NCBI Taxonomy" id="1169414"/>
    <lineage>
        <taxon>Bacteria</taxon>
        <taxon>Bacillati</taxon>
        <taxon>Actinomycetota</taxon>
        <taxon>Actinomycetes</taxon>
        <taxon>Streptosporangiales</taxon>
        <taxon>Nocardiopsidaceae</taxon>
        <taxon>Thermobifida</taxon>
    </lineage>
</organism>
<feature type="DNA-binding region" description="OmpR/PhoB-type" evidence="8">
    <location>
        <begin position="127"/>
        <end position="226"/>
    </location>
</feature>
<keyword evidence="5" id="KW-0804">Transcription</keyword>
<evidence type="ECO:0000256" key="3">
    <source>
        <dbReference type="ARBA" id="ARBA00023015"/>
    </source>
</evidence>
<feature type="domain" description="OmpR/PhoB-type" evidence="10">
    <location>
        <begin position="127"/>
        <end position="226"/>
    </location>
</feature>
<dbReference type="Pfam" id="PF00486">
    <property type="entry name" value="Trans_reg_C"/>
    <property type="match status" value="1"/>
</dbReference>
<dbReference type="EMBL" id="AOSG01000086">
    <property type="protein sequence ID" value="EOR70056.1"/>
    <property type="molecule type" value="Genomic_DNA"/>
</dbReference>
<dbReference type="InterPro" id="IPR036388">
    <property type="entry name" value="WH-like_DNA-bd_sf"/>
</dbReference>
<dbReference type="InterPro" id="IPR001789">
    <property type="entry name" value="Sig_transdc_resp-reg_receiver"/>
</dbReference>
<name>A0A9P2T999_THEFU</name>
<gene>
    <name evidence="11" type="ORF">TM51_14951</name>
</gene>
<proteinExistence type="predicted"/>
<evidence type="ECO:0000313" key="12">
    <source>
        <dbReference type="Proteomes" id="UP000014184"/>
    </source>
</evidence>
<keyword evidence="12" id="KW-1185">Reference proteome</keyword>
<dbReference type="PROSITE" id="PS50110">
    <property type="entry name" value="RESPONSE_REGULATORY"/>
    <property type="match status" value="1"/>
</dbReference>
<dbReference type="GO" id="GO:0032993">
    <property type="term" value="C:protein-DNA complex"/>
    <property type="evidence" value="ECO:0007669"/>
    <property type="project" value="TreeGrafter"/>
</dbReference>
<evidence type="ECO:0000256" key="5">
    <source>
        <dbReference type="ARBA" id="ARBA00023163"/>
    </source>
</evidence>
<keyword evidence="2" id="KW-0902">Two-component regulatory system</keyword>
<dbReference type="GO" id="GO:0000976">
    <property type="term" value="F:transcription cis-regulatory region binding"/>
    <property type="evidence" value="ECO:0007669"/>
    <property type="project" value="TreeGrafter"/>
</dbReference>
<dbReference type="Gene3D" id="3.40.50.2300">
    <property type="match status" value="1"/>
</dbReference>
<dbReference type="Proteomes" id="UP000014184">
    <property type="component" value="Unassembled WGS sequence"/>
</dbReference>